<organism evidence="1 2">
    <name type="scientific">Thalassomonas actiniarum</name>
    <dbReference type="NCBI Taxonomy" id="485447"/>
    <lineage>
        <taxon>Bacteria</taxon>
        <taxon>Pseudomonadati</taxon>
        <taxon>Pseudomonadota</taxon>
        <taxon>Gammaproteobacteria</taxon>
        <taxon>Alteromonadales</taxon>
        <taxon>Colwelliaceae</taxon>
        <taxon>Thalassomonas</taxon>
    </lineage>
</organism>
<dbReference type="AlphaFoldDB" id="A0AAE9YY09"/>
<dbReference type="RefSeq" id="WP_044835625.1">
    <property type="nucleotide sequence ID" value="NZ_CP059736.1"/>
</dbReference>
<gene>
    <name evidence="1" type="ORF">SG35_030045</name>
</gene>
<reference evidence="1 2" key="2">
    <citation type="journal article" date="2022" name="Mar. Drugs">
        <title>Bioassay-Guided Fractionation Leads to the Detection of Cholic Acid Generated by the Rare Thalassomonas sp.</title>
        <authorList>
            <person name="Pheiffer F."/>
            <person name="Schneider Y.K."/>
            <person name="Hansen E.H."/>
            <person name="Andersen J.H."/>
            <person name="Isaksson J."/>
            <person name="Busche T."/>
            <person name="R C."/>
            <person name="Kalinowski J."/>
            <person name="Zyl L.V."/>
            <person name="Trindade M."/>
        </authorList>
    </citation>
    <scope>NUCLEOTIDE SEQUENCE [LARGE SCALE GENOMIC DNA]</scope>
    <source>
        <strain evidence="1 2">A5K-106</strain>
    </source>
</reference>
<dbReference type="PANTHER" id="PTHR39327">
    <property type="match status" value="1"/>
</dbReference>
<proteinExistence type="predicted"/>
<protein>
    <submittedName>
        <fullName evidence="1">Transglutaminase-like cysteine peptidase</fullName>
    </submittedName>
</protein>
<evidence type="ECO:0000313" key="1">
    <source>
        <dbReference type="EMBL" id="WDE02647.1"/>
    </source>
</evidence>
<keyword evidence="2" id="KW-1185">Reference proteome</keyword>
<dbReference type="EMBL" id="CP059736">
    <property type="protein sequence ID" value="WDE02647.1"/>
    <property type="molecule type" value="Genomic_DNA"/>
</dbReference>
<name>A0AAE9YY09_9GAMM</name>
<dbReference type="Proteomes" id="UP000032568">
    <property type="component" value="Chromosome pTact"/>
</dbReference>
<sequence>MRLSCILTARLSRAVQVLIVTIGLWGMLYAKSEPELDGQSILASLEKSYGKRAQKRGKAWLKLMKTQGENTELEKLNKVNRFFNLFHFIDDIKLWGSENYWASPLEFIGVNGGDCEDFAIAKYFTLRELGIADEKMRITMVKAANIRKYHMVLAYYQTPGAVPLILDNLDGAVKTADKRKDLIPVYSFNASQLWLNKEKGKGLLSGKASRLTLWRDLRQRISAATLKQPKLKLEF</sequence>
<dbReference type="Pfam" id="PF06035">
    <property type="entry name" value="Peptidase_C93"/>
    <property type="match status" value="1"/>
</dbReference>
<evidence type="ECO:0000313" key="2">
    <source>
        <dbReference type="Proteomes" id="UP000032568"/>
    </source>
</evidence>
<reference evidence="1 2" key="1">
    <citation type="journal article" date="2015" name="Genome Announc.">
        <title>Draft Genome Sequences of Marine Isolates of Thalassomonas viridans and Thalassomonas actiniarum.</title>
        <authorList>
            <person name="Olonade I."/>
            <person name="van Zyl L.J."/>
            <person name="Trindade M."/>
        </authorList>
    </citation>
    <scope>NUCLEOTIDE SEQUENCE [LARGE SCALE GENOMIC DNA]</scope>
    <source>
        <strain evidence="1 2">A5K-106</strain>
    </source>
</reference>
<accession>A0AAE9YY09</accession>
<dbReference type="KEGG" id="tact:SG35_030045"/>
<dbReference type="PANTHER" id="PTHR39327:SF1">
    <property type="entry name" value="BLR5470 PROTEIN"/>
    <property type="match status" value="1"/>
</dbReference>
<dbReference type="InterPro" id="IPR010319">
    <property type="entry name" value="Transglutaminase-like_Cys_pept"/>
</dbReference>
<dbReference type="Gene3D" id="3.10.620.30">
    <property type="match status" value="1"/>
</dbReference>